<gene>
    <name evidence="1" type="ORF">BN946_scf185043.g42</name>
</gene>
<comment type="caution">
    <text evidence="1">The sequence shown here is derived from an EMBL/GenBank/DDBJ whole genome shotgun (WGS) entry which is preliminary data.</text>
</comment>
<dbReference type="OrthoDB" id="432970at2759"/>
<reference evidence="1" key="1">
    <citation type="submission" date="2014-01" db="EMBL/GenBank/DDBJ databases">
        <title>The genome of the white-rot fungus Pycnoporus cinnabarinus: a basidiomycete model with a versatile arsenal for lignocellulosic biomass breakdown.</title>
        <authorList>
            <person name="Levasseur A."/>
            <person name="Lomascolo A."/>
            <person name="Ruiz-Duenas F.J."/>
            <person name="Uzan E."/>
            <person name="Piumi F."/>
            <person name="Kues U."/>
            <person name="Ram A.F.J."/>
            <person name="Murat C."/>
            <person name="Haon M."/>
            <person name="Benoit I."/>
            <person name="Arfi Y."/>
            <person name="Chevret D."/>
            <person name="Drula E."/>
            <person name="Kwon M.J."/>
            <person name="Gouret P."/>
            <person name="Lesage-Meessen L."/>
            <person name="Lombard V."/>
            <person name="Mariette J."/>
            <person name="Noirot C."/>
            <person name="Park J."/>
            <person name="Patyshakuliyeva A."/>
            <person name="Wieneger R.A.B."/>
            <person name="Wosten H.A.B."/>
            <person name="Martin F."/>
            <person name="Coutinho P.M."/>
            <person name="de Vries R."/>
            <person name="Martinez A.T."/>
            <person name="Klopp C."/>
            <person name="Pontarotti P."/>
            <person name="Henrissat B."/>
            <person name="Record E."/>
        </authorList>
    </citation>
    <scope>NUCLEOTIDE SEQUENCE [LARGE SCALE GENOMIC DNA]</scope>
    <source>
        <strain evidence="1">BRFM137</strain>
    </source>
</reference>
<organism evidence="1 2">
    <name type="scientific">Pycnoporus cinnabarinus</name>
    <name type="common">Cinnabar-red polypore</name>
    <name type="synonym">Trametes cinnabarina</name>
    <dbReference type="NCBI Taxonomy" id="5643"/>
    <lineage>
        <taxon>Eukaryota</taxon>
        <taxon>Fungi</taxon>
        <taxon>Dikarya</taxon>
        <taxon>Basidiomycota</taxon>
        <taxon>Agaricomycotina</taxon>
        <taxon>Agaricomycetes</taxon>
        <taxon>Polyporales</taxon>
        <taxon>Polyporaceae</taxon>
        <taxon>Trametes</taxon>
    </lineage>
</organism>
<accession>A0A060SNI1</accession>
<sequence>MQGGRLIPQEGVDRQEYIDQHVECVARWKLLLKTDPERVVRVLTSTGWGTETIDGDTAWDAPYIIELLEEASLEPQTTTWKNLVNAGSLLHFANVL</sequence>
<protein>
    <submittedName>
        <fullName evidence="1">Uncharacterized protein</fullName>
    </submittedName>
</protein>
<dbReference type="EMBL" id="CCBP010000125">
    <property type="protein sequence ID" value="CDO73993.1"/>
    <property type="molecule type" value="Genomic_DNA"/>
</dbReference>
<dbReference type="HOGENOM" id="CLU_2360801_0_0_1"/>
<evidence type="ECO:0000313" key="2">
    <source>
        <dbReference type="Proteomes" id="UP000029665"/>
    </source>
</evidence>
<dbReference type="Proteomes" id="UP000029665">
    <property type="component" value="Unassembled WGS sequence"/>
</dbReference>
<name>A0A060SNI1_PYCCI</name>
<evidence type="ECO:0000313" key="1">
    <source>
        <dbReference type="EMBL" id="CDO73993.1"/>
    </source>
</evidence>
<dbReference type="AlphaFoldDB" id="A0A060SNI1"/>
<dbReference type="OMA" id="IDQHVEC"/>
<proteinExistence type="predicted"/>
<keyword evidence="2" id="KW-1185">Reference proteome</keyword>